<proteinExistence type="predicted"/>
<gene>
    <name evidence="2" type="ORF">QE210_12790</name>
</gene>
<dbReference type="InterPro" id="IPR042099">
    <property type="entry name" value="ANL_N_sf"/>
</dbReference>
<feature type="domain" description="AMP-dependent synthetase/ligase" evidence="1">
    <location>
        <begin position="52"/>
        <end position="223"/>
    </location>
</feature>
<dbReference type="Proteomes" id="UP001177595">
    <property type="component" value="Chromosome"/>
</dbReference>
<reference evidence="2" key="1">
    <citation type="submission" date="2023-04" db="EMBL/GenBank/DDBJ databases">
        <title>Genome dynamics across the evolutionary transition to endosymbiosis.</title>
        <authorList>
            <person name="Siozios S."/>
            <person name="Nadal-Jimenez P."/>
            <person name="Azagi T."/>
            <person name="Sprong H."/>
            <person name="Frost C.L."/>
            <person name="Parratt S.R."/>
            <person name="Taylor G."/>
            <person name="Brettell L."/>
            <person name="Lew K.C."/>
            <person name="Croft L."/>
            <person name="King K.C."/>
            <person name="Brockhurst M.A."/>
            <person name="Hypsa V."/>
            <person name="Novakova E."/>
            <person name="Darby A.C."/>
            <person name="Hurst G.D.D."/>
        </authorList>
    </citation>
    <scope>NUCLEOTIDE SEQUENCE</scope>
    <source>
        <strain evidence="2">APv</strain>
    </source>
</reference>
<dbReference type="PANTHER" id="PTHR43845:SF1">
    <property type="entry name" value="BLR5969 PROTEIN"/>
    <property type="match status" value="1"/>
</dbReference>
<protein>
    <submittedName>
        <fullName evidence="2">AMP-binding protein</fullName>
    </submittedName>
</protein>
<dbReference type="Gene3D" id="3.40.50.12780">
    <property type="entry name" value="N-terminal domain of ligase-like"/>
    <property type="match status" value="1"/>
</dbReference>
<evidence type="ECO:0000259" key="1">
    <source>
        <dbReference type="Pfam" id="PF00501"/>
    </source>
</evidence>
<dbReference type="EMBL" id="CP123504">
    <property type="protein sequence ID" value="WGM00724.1"/>
    <property type="molecule type" value="Genomic_DNA"/>
</dbReference>
<dbReference type="PANTHER" id="PTHR43845">
    <property type="entry name" value="BLR5969 PROTEIN"/>
    <property type="match status" value="1"/>
</dbReference>
<organism evidence="2 3">
    <name type="scientific">Arsenophonus nasoniae</name>
    <name type="common">son-killer infecting Nasonia vitripennis</name>
    <dbReference type="NCBI Taxonomy" id="638"/>
    <lineage>
        <taxon>Bacteria</taxon>
        <taxon>Pseudomonadati</taxon>
        <taxon>Pseudomonadota</taxon>
        <taxon>Gammaproteobacteria</taxon>
        <taxon>Enterobacterales</taxon>
        <taxon>Morganellaceae</taxon>
        <taxon>Arsenophonus</taxon>
    </lineage>
</organism>
<dbReference type="Pfam" id="PF00501">
    <property type="entry name" value="AMP-binding"/>
    <property type="match status" value="1"/>
</dbReference>
<sequence>MLSIYKEEMVWNTVKDKIATLFQLPAISQSTYQQFSQSIPVMEKKGYLAKNDQSLHLLNSKNSYLIGFTSGTSGTLKRCLYKMSGDVYNVKGCEEYNIFCSTDTCANLFTINLLFSAHCLFSNVASACGANIISIGDFNVLASEHFDALIDVNTNVLIGIPCEIIQFIQVMQKKEKLLAINKVIFAGEALKAYQREIIKNTFGNDVHIIGAYACSEAGIIAFSLGEDNNSYELLTNQFFIERDQDRLLITSLDNMNVIPLLRYNLGDSADISLKGNIIRLTNIKRNNISFNFMGYIIEYETIVAVVHKFHPADISIQIHLSVAKDTREVITVWVPTGIFSPQQIKLLEKELTEIPDIYESKQLNQGYLVVKEVDPIQYIRSVRGKILYIVDNRD</sequence>
<name>A0AA95GPV2_9GAMM</name>
<accession>A0AA95GPV2</accession>
<dbReference type="SUPFAM" id="SSF56801">
    <property type="entry name" value="Acetyl-CoA synthetase-like"/>
    <property type="match status" value="1"/>
</dbReference>
<evidence type="ECO:0000313" key="3">
    <source>
        <dbReference type="Proteomes" id="UP001177595"/>
    </source>
</evidence>
<dbReference type="AlphaFoldDB" id="A0AA95GPV2"/>
<evidence type="ECO:0000313" key="2">
    <source>
        <dbReference type="EMBL" id="WGM00724.1"/>
    </source>
</evidence>
<dbReference type="InterPro" id="IPR000873">
    <property type="entry name" value="AMP-dep_synth/lig_dom"/>
</dbReference>
<dbReference type="RefSeq" id="WP_280624278.1">
    <property type="nucleotide sequence ID" value="NZ_CP123504.1"/>
</dbReference>